<dbReference type="PANTHER" id="PTHR31252:SF11">
    <property type="entry name" value="DUF4419 DOMAIN-CONTAINING PROTEIN"/>
    <property type="match status" value="1"/>
</dbReference>
<dbReference type="PANTHER" id="PTHR31252">
    <property type="entry name" value="DUF4419 DOMAIN-CONTAINING PROTEIN"/>
    <property type="match status" value="1"/>
</dbReference>
<comment type="caution">
    <text evidence="1">The sequence shown here is derived from an EMBL/GenBank/DDBJ whole genome shotgun (WGS) entry which is preliminary data.</text>
</comment>
<evidence type="ECO:0000313" key="1">
    <source>
        <dbReference type="EMBL" id="CAG8786376.1"/>
    </source>
</evidence>
<protein>
    <submittedName>
        <fullName evidence="1">841_t:CDS:1</fullName>
    </submittedName>
</protein>
<accession>A0A9N9JLJ1</accession>
<name>A0A9N9JLJ1_9GLOM</name>
<evidence type="ECO:0000313" key="2">
    <source>
        <dbReference type="Proteomes" id="UP000789342"/>
    </source>
</evidence>
<dbReference type="OrthoDB" id="9978173at2759"/>
<feature type="non-terminal residue" evidence="1">
    <location>
        <position position="1"/>
    </location>
</feature>
<dbReference type="InterPro" id="IPR025533">
    <property type="entry name" value="DUF4419"/>
</dbReference>
<reference evidence="1" key="1">
    <citation type="submission" date="2021-06" db="EMBL/GenBank/DDBJ databases">
        <authorList>
            <person name="Kallberg Y."/>
            <person name="Tangrot J."/>
            <person name="Rosling A."/>
        </authorList>
    </citation>
    <scope>NUCLEOTIDE SEQUENCE</scope>
    <source>
        <strain evidence="1">CL551</strain>
    </source>
</reference>
<dbReference type="EMBL" id="CAJVPV010057084">
    <property type="protein sequence ID" value="CAG8786376.1"/>
    <property type="molecule type" value="Genomic_DNA"/>
</dbReference>
<dbReference type="Proteomes" id="UP000789342">
    <property type="component" value="Unassembled WGS sequence"/>
</dbReference>
<sequence length="205" mass="23358">IFPGIRVHAVSSKYDVTGLSKKTVLETSLSHGLAGAIYHAYNEHQHLRFTPDDVWLTIAQGVSQHINYNAEKFRSKFVRHEGKKQISIFAGDILQLSNNFITGDWPKAINRLVIATDEHVKERNLSSLLECNFSTTTSISQTASRIVLLEALKAYFSYKFCTMCGIPKVTLEGTLEDWIKIEEKVKNLRKLSLEMDFWLDRLDPV</sequence>
<dbReference type="AlphaFoldDB" id="A0A9N9JLJ1"/>
<feature type="non-terminal residue" evidence="1">
    <location>
        <position position="205"/>
    </location>
</feature>
<organism evidence="1 2">
    <name type="scientific">Acaulospora morrowiae</name>
    <dbReference type="NCBI Taxonomy" id="94023"/>
    <lineage>
        <taxon>Eukaryota</taxon>
        <taxon>Fungi</taxon>
        <taxon>Fungi incertae sedis</taxon>
        <taxon>Mucoromycota</taxon>
        <taxon>Glomeromycotina</taxon>
        <taxon>Glomeromycetes</taxon>
        <taxon>Diversisporales</taxon>
        <taxon>Acaulosporaceae</taxon>
        <taxon>Acaulospora</taxon>
    </lineage>
</organism>
<proteinExistence type="predicted"/>
<keyword evidence="2" id="KW-1185">Reference proteome</keyword>
<gene>
    <name evidence="1" type="ORF">AMORRO_LOCUS17759</name>
</gene>
<dbReference type="Pfam" id="PF14388">
    <property type="entry name" value="DUF4419"/>
    <property type="match status" value="1"/>
</dbReference>